<dbReference type="Pfam" id="PF05103">
    <property type="entry name" value="DivIVA"/>
    <property type="match status" value="1"/>
</dbReference>
<gene>
    <name evidence="3" type="ORF">ATE35_09675</name>
</gene>
<evidence type="ECO:0000256" key="1">
    <source>
        <dbReference type="SAM" id="Coils"/>
    </source>
</evidence>
<dbReference type="EMBL" id="LNVG01000015">
    <property type="protein sequence ID" value="ORJ29675.1"/>
    <property type="molecule type" value="Genomic_DNA"/>
</dbReference>
<reference evidence="3 4" key="1">
    <citation type="journal article" date="2016" name="PLoS ONE">
        <title>Comparative Genomics Analysis of Streptococcus tigurinus Strains Identifies Genetic Elements Specifically and Uniquely Present in Highly Virulent Strains.</title>
        <authorList>
            <person name="Diene S.M."/>
            <person name="Francois P."/>
            <person name="Zbinden A."/>
            <person name="Entenza J.M."/>
            <person name="Resch G."/>
        </authorList>
    </citation>
    <scope>NUCLEOTIDE SEQUENCE [LARGE SCALE GENOMIC DNA]</scope>
    <source>
        <strain evidence="3 4">AZ_14</strain>
    </source>
</reference>
<evidence type="ECO:0000313" key="3">
    <source>
        <dbReference type="EMBL" id="ORJ29675.1"/>
    </source>
</evidence>
<protein>
    <submittedName>
        <fullName evidence="3">Uncharacterized protein</fullName>
    </submittedName>
</protein>
<feature type="coiled-coil region" evidence="1">
    <location>
        <begin position="19"/>
        <end position="53"/>
    </location>
</feature>
<evidence type="ECO:0000313" key="4">
    <source>
        <dbReference type="Proteomes" id="UP000192789"/>
    </source>
</evidence>
<dbReference type="AlphaFoldDB" id="A0A1X0WSB5"/>
<proteinExistence type="predicted"/>
<feature type="compositionally biased region" description="Polar residues" evidence="2">
    <location>
        <begin position="188"/>
        <end position="197"/>
    </location>
</feature>
<comment type="caution">
    <text evidence="3">The sequence shown here is derived from an EMBL/GenBank/DDBJ whole genome shotgun (WGS) entry which is preliminary data.</text>
</comment>
<dbReference type="Proteomes" id="UP000192789">
    <property type="component" value="Unassembled WGS sequence"/>
</dbReference>
<dbReference type="InterPro" id="IPR007793">
    <property type="entry name" value="DivIVA_fam"/>
</dbReference>
<accession>A0A1X0WSB5</accession>
<dbReference type="RefSeq" id="WP_007519782.1">
    <property type="nucleotide sequence ID" value="NZ_LNVG01000015.1"/>
</dbReference>
<feature type="region of interest" description="Disordered" evidence="2">
    <location>
        <begin position="176"/>
        <end position="197"/>
    </location>
</feature>
<evidence type="ECO:0000256" key="2">
    <source>
        <dbReference type="SAM" id="MobiDB-lite"/>
    </source>
</evidence>
<sequence length="197" mass="23033">MELSKKLIGYSPAKVRKELSILEKRTEDLQILLQEKNKQNQDLKRDLEYFKSREDLFKPILNQATDLSEELISRGEGEAEAIIETTRQELLSKRAEQIFLDDDIKAKKQMILEQELLIKNDIRTKLMQLLEYLRSSDYRLLDSNIKTATSVIDELGTRLMTLTQSLERDKAEIRWKESEGESVPEFSIETNIRGNKK</sequence>
<keyword evidence="1" id="KW-0175">Coiled coil</keyword>
<name>A0A1X0WSB5_STROR</name>
<organism evidence="3 4">
    <name type="scientific">Streptococcus oralis subsp. tigurinus</name>
    <dbReference type="NCBI Taxonomy" id="1077464"/>
    <lineage>
        <taxon>Bacteria</taxon>
        <taxon>Bacillati</taxon>
        <taxon>Bacillota</taxon>
        <taxon>Bacilli</taxon>
        <taxon>Lactobacillales</taxon>
        <taxon>Streptococcaceae</taxon>
        <taxon>Streptococcus</taxon>
    </lineage>
</organism>